<keyword evidence="5" id="KW-1185">Reference proteome</keyword>
<feature type="short sequence motif" description="GXSXG" evidence="2">
    <location>
        <begin position="56"/>
        <end position="60"/>
    </location>
</feature>
<dbReference type="InterPro" id="IPR016035">
    <property type="entry name" value="Acyl_Trfase/lysoPLipase"/>
</dbReference>
<organism evidence="4 5">
    <name type="scientific">Cystobacter fuscus (strain ATCC 25194 / DSM 2262 / NBRC 100088 / M29)</name>
    <dbReference type="NCBI Taxonomy" id="1242864"/>
    <lineage>
        <taxon>Bacteria</taxon>
        <taxon>Pseudomonadati</taxon>
        <taxon>Myxococcota</taxon>
        <taxon>Myxococcia</taxon>
        <taxon>Myxococcales</taxon>
        <taxon>Cystobacterineae</taxon>
        <taxon>Archangiaceae</taxon>
        <taxon>Cystobacter</taxon>
    </lineage>
</organism>
<protein>
    <submittedName>
        <fullName evidence="4">Transport-secretion protein 2.2</fullName>
    </submittedName>
</protein>
<sequence>MSSIVLNRREPAPTESPGIPLPSISFAGCAWLISYHLGVIDVAREVCDLSRTTFLGASSGSLAAILAAAEIKTADALDFIITMVRDAEPRWLGPFGRMSQTVTAGLRRLMPEDAYLRVRGRVHISVTRLPTLRNLLLPERELRSNEELLRIALASCYIPLYYERPVFYGGFPALDGGASNNLPQLDAHTVLVSPIPSFQRKRFDIFPKEEPPLITALLPRVTIVERLFEQGREDGLEFFTTTLAARARPE</sequence>
<dbReference type="GO" id="GO:0004806">
    <property type="term" value="F:triacylglycerol lipase activity"/>
    <property type="evidence" value="ECO:0007669"/>
    <property type="project" value="TreeGrafter"/>
</dbReference>
<keyword evidence="2" id="KW-0378">Hydrolase</keyword>
<dbReference type="RefSeq" id="WP_002622611.1">
    <property type="nucleotide sequence ID" value="NZ_ANAH02000011.1"/>
</dbReference>
<evidence type="ECO:0000313" key="5">
    <source>
        <dbReference type="Proteomes" id="UP000011682"/>
    </source>
</evidence>
<dbReference type="PANTHER" id="PTHR12406">
    <property type="entry name" value="CALCIUM-INDEPENDENT PHOSPHOLIPASE A2 IPLA2 -RELATED"/>
    <property type="match status" value="1"/>
</dbReference>
<dbReference type="InterPro" id="IPR002641">
    <property type="entry name" value="PNPLA_dom"/>
</dbReference>
<evidence type="ECO:0000256" key="1">
    <source>
        <dbReference type="ARBA" id="ARBA00023098"/>
    </source>
</evidence>
<dbReference type="SUPFAM" id="SSF52151">
    <property type="entry name" value="FabD/lysophospholipase-like"/>
    <property type="match status" value="1"/>
</dbReference>
<dbReference type="Proteomes" id="UP000011682">
    <property type="component" value="Unassembled WGS sequence"/>
</dbReference>
<evidence type="ECO:0000259" key="3">
    <source>
        <dbReference type="PROSITE" id="PS51635"/>
    </source>
</evidence>
<dbReference type="Gene3D" id="3.40.1090.10">
    <property type="entry name" value="Cytosolic phospholipase A2 catalytic domain"/>
    <property type="match status" value="1"/>
</dbReference>
<dbReference type="PROSITE" id="PS51635">
    <property type="entry name" value="PNPLA"/>
    <property type="match status" value="1"/>
</dbReference>
<name>S9PEN0_CYSF2</name>
<feature type="short sequence motif" description="DGA/G" evidence="2">
    <location>
        <begin position="175"/>
        <end position="177"/>
    </location>
</feature>
<dbReference type="GO" id="GO:0019433">
    <property type="term" value="P:triglyceride catabolic process"/>
    <property type="evidence" value="ECO:0007669"/>
    <property type="project" value="TreeGrafter"/>
</dbReference>
<proteinExistence type="predicted"/>
<evidence type="ECO:0000256" key="2">
    <source>
        <dbReference type="PROSITE-ProRule" id="PRU01161"/>
    </source>
</evidence>
<keyword evidence="2" id="KW-0442">Lipid degradation</keyword>
<dbReference type="EMBL" id="ANAH02000011">
    <property type="protein sequence ID" value="EPX60822.1"/>
    <property type="molecule type" value="Genomic_DNA"/>
</dbReference>
<dbReference type="GO" id="GO:0005811">
    <property type="term" value="C:lipid droplet"/>
    <property type="evidence" value="ECO:0007669"/>
    <property type="project" value="TreeGrafter"/>
</dbReference>
<keyword evidence="1 2" id="KW-0443">Lipid metabolism</keyword>
<comment type="caution">
    <text evidence="2">Lacks conserved residue(s) required for the propagation of feature annotation.</text>
</comment>
<feature type="active site" description="Proton acceptor" evidence="2">
    <location>
        <position position="175"/>
    </location>
</feature>
<reference evidence="4" key="1">
    <citation type="submission" date="2013-05" db="EMBL/GenBank/DDBJ databases">
        <title>Genome assembly of Cystobacter fuscus DSM 2262.</title>
        <authorList>
            <person name="Sharma G."/>
            <person name="Khatri I."/>
            <person name="Kaur C."/>
            <person name="Mayilraj S."/>
            <person name="Subramanian S."/>
        </authorList>
    </citation>
    <scope>NUCLEOTIDE SEQUENCE [LARGE SCALE GENOMIC DNA]</scope>
    <source>
        <strain evidence="4">DSM 2262</strain>
    </source>
</reference>
<dbReference type="GO" id="GO:0016020">
    <property type="term" value="C:membrane"/>
    <property type="evidence" value="ECO:0007669"/>
    <property type="project" value="TreeGrafter"/>
</dbReference>
<gene>
    <name evidence="4" type="ORF">D187_001473</name>
</gene>
<dbReference type="InterPro" id="IPR033562">
    <property type="entry name" value="PLPL"/>
</dbReference>
<dbReference type="GO" id="GO:0055088">
    <property type="term" value="P:lipid homeostasis"/>
    <property type="evidence" value="ECO:0007669"/>
    <property type="project" value="TreeGrafter"/>
</dbReference>
<dbReference type="Pfam" id="PF01734">
    <property type="entry name" value="Patatin"/>
    <property type="match status" value="1"/>
</dbReference>
<feature type="active site" description="Nucleophile" evidence="2">
    <location>
        <position position="58"/>
    </location>
</feature>
<evidence type="ECO:0000313" key="4">
    <source>
        <dbReference type="EMBL" id="EPX60822.1"/>
    </source>
</evidence>
<comment type="caution">
    <text evidence="4">The sequence shown here is derived from an EMBL/GenBank/DDBJ whole genome shotgun (WGS) entry which is preliminary data.</text>
</comment>
<dbReference type="AlphaFoldDB" id="S9PEN0"/>
<accession>S9PEN0</accession>
<feature type="domain" description="PNPLA" evidence="3">
    <location>
        <begin position="24"/>
        <end position="188"/>
    </location>
</feature>
<dbReference type="GO" id="GO:0005737">
    <property type="term" value="C:cytoplasm"/>
    <property type="evidence" value="ECO:0007669"/>
    <property type="project" value="TreeGrafter"/>
</dbReference>
<dbReference type="PANTHER" id="PTHR12406:SF7">
    <property type="entry name" value="PATATIN-LIKE PHOSPHOLIPASE DOMAIN-CONTAINING PROTEIN 4"/>
    <property type="match status" value="1"/>
</dbReference>